<reference evidence="4 5" key="1">
    <citation type="submission" date="2018-06" db="EMBL/GenBank/DDBJ databases">
        <authorList>
            <consortium name="Pathogen Informatics"/>
            <person name="Doyle S."/>
        </authorList>
    </citation>
    <scope>NUCLEOTIDE SEQUENCE [LARGE SCALE GENOMIC DNA]</scope>
    <source>
        <strain evidence="4 5">NCTC11166</strain>
    </source>
</reference>
<dbReference type="GO" id="GO:0016779">
    <property type="term" value="F:nucleotidyltransferase activity"/>
    <property type="evidence" value="ECO:0007669"/>
    <property type="project" value="UniProtKB-KW"/>
</dbReference>
<dbReference type="GO" id="GO:0008641">
    <property type="term" value="F:ubiquitin-like modifier activating enzyme activity"/>
    <property type="evidence" value="ECO:0007669"/>
    <property type="project" value="InterPro"/>
</dbReference>
<evidence type="ECO:0000313" key="4">
    <source>
        <dbReference type="EMBL" id="SPU53488.1"/>
    </source>
</evidence>
<feature type="domain" description="THIF-type NAD/FAD binding fold" evidence="1">
    <location>
        <begin position="310"/>
        <end position="530"/>
    </location>
</feature>
<dbReference type="Proteomes" id="UP001272940">
    <property type="component" value="Unassembled WGS sequence"/>
</dbReference>
<organism evidence="4 5">
    <name type="scientific">Brevundimonas vesicularis</name>
    <name type="common">Pseudomonas vesicularis</name>
    <dbReference type="NCBI Taxonomy" id="41276"/>
    <lineage>
        <taxon>Bacteria</taxon>
        <taxon>Pseudomonadati</taxon>
        <taxon>Pseudomonadota</taxon>
        <taxon>Alphaproteobacteria</taxon>
        <taxon>Caulobacterales</taxon>
        <taxon>Caulobacteraceae</taxon>
        <taxon>Brevundimonas</taxon>
    </lineage>
</organism>
<dbReference type="EMBL" id="UAQP01000005">
    <property type="protein sequence ID" value="SPU53488.1"/>
    <property type="molecule type" value="Genomic_DNA"/>
</dbReference>
<dbReference type="InterPro" id="IPR045886">
    <property type="entry name" value="ThiF/MoeB/HesA"/>
</dbReference>
<dbReference type="AlphaFoldDB" id="A0A2X1BA98"/>
<dbReference type="Pfam" id="PF00899">
    <property type="entry name" value="ThiF"/>
    <property type="match status" value="1"/>
</dbReference>
<dbReference type="GO" id="GO:0061503">
    <property type="term" value="F:tRNA threonylcarbamoyladenosine dehydratase"/>
    <property type="evidence" value="ECO:0007669"/>
    <property type="project" value="TreeGrafter"/>
</dbReference>
<keyword evidence="3" id="KW-0808">Transferase</keyword>
<dbReference type="RefSeq" id="WP_003169300.1">
    <property type="nucleotide sequence ID" value="NZ_JAMYEC010000005.1"/>
</dbReference>
<sequence>MTPLETRAWAALDAALKARGFAYVQSRRGITRYRGDLRSGRTTIAVAVCVTDPVMTTPPKIYVEDLAIRRRLLAHLNADDSLCFAEKEVEEYDPYNAGGAILRVLESAKETLDQVLHASTLADRQREFVSYWNPDTYLYTDLPAGFSGRARCCTWNRVGGRDSLVITTPERVSRWSRDKPDDVRQAYVLRGNRPFDIRRGGGPGKTLATLKTWIAHFVDEPDAIAHAFAPALVDKGHIILAAENGVVAASFKWPEFARIAYAKAPQNRRARSISHGENEMTLDRGLADSVALPDLVNGRLSAPSPLIGKAVAVVGAGAIGSRVCLELARSGAGQSQRPMLIIDGDQFSTANFGRHVLPVSAVRLAKAGALAAEVRRLHPDLTVEGVATDVFGVTARLQDYDLVIDATGSTPVGLRLNDLAVTTRRLGKPFPPVIHAAIHGNGLAAQTVLVTRSAHACLKCLRPNHGELKANPLKPGVTTAVESGTCGDGAHINYAAPAPMLAATLVVQAALEWAAAPDMPGPRVRTRVLDLEHTAPPKDRNWPIEPLCPACQGPVT</sequence>
<keyword evidence="6" id="KW-1185">Reference proteome</keyword>
<dbReference type="InterPro" id="IPR000594">
    <property type="entry name" value="ThiF_NAD_FAD-bd"/>
</dbReference>
<dbReference type="Pfam" id="PF14461">
    <property type="entry name" value="Prok-E2_B"/>
    <property type="match status" value="1"/>
</dbReference>
<dbReference type="PANTHER" id="PTHR43267">
    <property type="entry name" value="TRNA THREONYLCARBAMOYLADENOSINE DEHYDRATASE"/>
    <property type="match status" value="1"/>
</dbReference>
<evidence type="ECO:0000259" key="2">
    <source>
        <dbReference type="Pfam" id="PF14461"/>
    </source>
</evidence>
<accession>A0A2X1BA98</accession>
<evidence type="ECO:0000259" key="1">
    <source>
        <dbReference type="Pfam" id="PF00899"/>
    </source>
</evidence>
<evidence type="ECO:0000313" key="3">
    <source>
        <dbReference type="EMBL" id="MDX2335336.1"/>
    </source>
</evidence>
<keyword evidence="3" id="KW-0548">Nucleotidyltransferase</keyword>
<feature type="domain" description="Prokaryotic E2 family B" evidence="2">
    <location>
        <begin position="11"/>
        <end position="134"/>
    </location>
</feature>
<evidence type="ECO:0000313" key="5">
    <source>
        <dbReference type="Proteomes" id="UP000251186"/>
    </source>
</evidence>
<gene>
    <name evidence="4" type="ORF">NCTC11166_01559</name>
    <name evidence="3" type="ORF">NJD11_10360</name>
</gene>
<dbReference type="EMBL" id="JAMYEC010000005">
    <property type="protein sequence ID" value="MDX2335336.1"/>
    <property type="molecule type" value="Genomic_DNA"/>
</dbReference>
<reference evidence="3 6" key="3">
    <citation type="journal article" date="2023" name="FEMS Microbes">
        <title>Whole genomes of deep-sea sponge-associated bacteria exhibit high novel natural product potential.</title>
        <authorList>
            <person name="Hesketh-Best P.J."/>
            <person name="January G.G."/>
            <person name="Koch M.J."/>
            <person name="Warburton P.J."/>
            <person name="Howell K.L."/>
            <person name="Upton M."/>
        </authorList>
    </citation>
    <scope>NUCLEOTIDE SEQUENCE [LARGE SCALE GENOMIC DNA]</scope>
    <source>
        <strain evidence="3 6">PC206-O</strain>
    </source>
</reference>
<dbReference type="InterPro" id="IPR035985">
    <property type="entry name" value="Ubiquitin-activating_enz"/>
</dbReference>
<dbReference type="Gene3D" id="3.40.50.720">
    <property type="entry name" value="NAD(P)-binding Rossmann-like Domain"/>
    <property type="match status" value="1"/>
</dbReference>
<evidence type="ECO:0000313" key="6">
    <source>
        <dbReference type="Proteomes" id="UP001272940"/>
    </source>
</evidence>
<dbReference type="InterPro" id="IPR032701">
    <property type="entry name" value="Prok-E2_B_dom"/>
</dbReference>
<dbReference type="GO" id="GO:0061504">
    <property type="term" value="P:cyclic threonylcarbamoyladenosine biosynthetic process"/>
    <property type="evidence" value="ECO:0007669"/>
    <property type="project" value="TreeGrafter"/>
</dbReference>
<dbReference type="SUPFAM" id="SSF69572">
    <property type="entry name" value="Activating enzymes of the ubiquitin-like proteins"/>
    <property type="match status" value="1"/>
</dbReference>
<dbReference type="Proteomes" id="UP000251186">
    <property type="component" value="Unassembled WGS sequence"/>
</dbReference>
<reference evidence="3" key="2">
    <citation type="submission" date="2022-06" db="EMBL/GenBank/DDBJ databases">
        <authorList>
            <person name="Hesketh-Best P.J."/>
            <person name="Koch M.J."/>
        </authorList>
    </citation>
    <scope>NUCLEOTIDE SEQUENCE</scope>
    <source>
        <strain evidence="3">PC206-O</strain>
    </source>
</reference>
<name>A0A2X1BA98_BREVE</name>
<protein>
    <submittedName>
        <fullName evidence="4">Molybdopterin biosynthesis protein MoeB</fullName>
    </submittedName>
    <submittedName>
        <fullName evidence="3">ThiF family adenylyltransferase</fullName>
    </submittedName>
</protein>
<proteinExistence type="predicted"/>
<dbReference type="PANTHER" id="PTHR43267:SF1">
    <property type="entry name" value="TRNA THREONYLCARBAMOYLADENOSINE DEHYDRATASE"/>
    <property type="match status" value="1"/>
</dbReference>